<evidence type="ECO:0000313" key="1">
    <source>
        <dbReference type="EMBL" id="AKU07814.1"/>
    </source>
</evidence>
<sequence length="109" mass="12532">MQPERGDVVRSSDPFKLGDDKQRPWLIVNNDSHPFGGQQYIAVAISTKEYDDSLPLTDGLWEIGGVPRDSFVSPWAVHSPRKEDFVAWQGRLEETFVDRVVEQVEQYLR</sequence>
<protein>
    <submittedName>
        <fullName evidence="2">PemK family protein</fullName>
    </submittedName>
</protein>
<dbReference type="InterPro" id="IPR011067">
    <property type="entry name" value="Plasmid_toxin/cell-grow_inhib"/>
</dbReference>
<evidence type="ECO:0000313" key="2">
    <source>
        <dbReference type="EMBL" id="QOS13128.1"/>
    </source>
</evidence>
<dbReference type="KEGG" id="hgi:ABY42_08670"/>
<dbReference type="EMBL" id="CP011947">
    <property type="protein sequence ID" value="AKU07814.1"/>
    <property type="molecule type" value="Genomic_DNA"/>
</dbReference>
<organism evidence="1 3">
    <name type="scientific">Haloferax gibbonsii</name>
    <dbReference type="NCBI Taxonomy" id="35746"/>
    <lineage>
        <taxon>Archaea</taxon>
        <taxon>Methanobacteriati</taxon>
        <taxon>Methanobacteriota</taxon>
        <taxon>Stenosarchaea group</taxon>
        <taxon>Halobacteria</taxon>
        <taxon>Halobacteriales</taxon>
        <taxon>Haloferacaceae</taxon>
        <taxon>Haloferax</taxon>
    </lineage>
</organism>
<reference evidence="3" key="1">
    <citation type="journal article" date="2015" name="J. Biotechnol.">
        <title>Complete genome sequence of Haloferax gibbonsii strain ARA6, a potential producer of polyhydroxyalkanoates and halocins isolated from Araruama, Rio de Janeiro, Brasil.</title>
        <authorList>
            <person name="Pinto L.H."/>
            <person name="D'Alincourt Carvalho-Assef A.P."/>
            <person name="Vieira R.P."/>
            <person name="Clementino M.M."/>
            <person name="Albano R.M."/>
        </authorList>
    </citation>
    <scope>NUCLEOTIDE SEQUENCE [LARGE SCALE GENOMIC DNA]</scope>
    <source>
        <strain evidence="3">ARA6</strain>
    </source>
</reference>
<dbReference type="EMBL" id="CP063205">
    <property type="protein sequence ID" value="QOS13128.1"/>
    <property type="molecule type" value="Genomic_DNA"/>
</dbReference>
<dbReference type="Proteomes" id="UP000066124">
    <property type="component" value="Chromosome"/>
</dbReference>
<evidence type="ECO:0000313" key="3">
    <source>
        <dbReference type="Proteomes" id="UP000066124"/>
    </source>
</evidence>
<dbReference type="PATRIC" id="fig|35746.4.peg.1840"/>
<accession>A0A0K1ITR0</accession>
<dbReference type="Proteomes" id="UP000663064">
    <property type="component" value="Chromosome"/>
</dbReference>
<dbReference type="SUPFAM" id="SSF50118">
    <property type="entry name" value="Cell growth inhibitor/plasmid maintenance toxic component"/>
    <property type="match status" value="1"/>
</dbReference>
<dbReference type="GeneID" id="59460650"/>
<dbReference type="AlphaFoldDB" id="A0A0K1ITR0"/>
<dbReference type="RefSeq" id="WP_004976484.1">
    <property type="nucleotide sequence ID" value="NZ_CP011947.1"/>
</dbReference>
<reference evidence="1" key="2">
    <citation type="submission" date="2015-06" db="EMBL/GenBank/DDBJ databases">
        <authorList>
            <person name="Hoefler B.C."/>
            <person name="Straight P.D."/>
        </authorList>
    </citation>
    <scope>NUCLEOTIDE SEQUENCE [LARGE SCALE GENOMIC DNA]</scope>
    <source>
        <strain evidence="1">ARA6</strain>
    </source>
</reference>
<proteinExistence type="predicted"/>
<gene>
    <name evidence="1" type="ORF">ABY42_08670</name>
    <name evidence="2" type="ORF">HfgLR_15000</name>
</gene>
<name>A0A0K1ITR0_HALGI</name>
<reference evidence="2" key="3">
    <citation type="journal article" date="2021" name="Front. Microbiol.">
        <title>Cellular and Genomic Properties of Haloferax gibbonsii LR2-5, the Host of Euryarchaeal Virus HFTV1.</title>
        <authorList>
            <person name="Tittes C."/>
            <person name="Schwarzer S."/>
            <person name="Pfeiffer F."/>
            <person name="Dyall-Smith M."/>
            <person name="Rodriguez-Franco M."/>
            <person name="Oksanen H.M."/>
            <person name="Quax T.E.F."/>
        </authorList>
    </citation>
    <scope>NUCLEOTIDE SEQUENCE</scope>
    <source>
        <strain evidence="2">LR2-5</strain>
    </source>
</reference>
<dbReference type="Gene3D" id="2.30.30.110">
    <property type="match status" value="1"/>
</dbReference>